<dbReference type="AlphaFoldDB" id="A0A562LXF5"/>
<reference evidence="1 2" key="1">
    <citation type="journal article" date="2015" name="Stand. Genomic Sci.">
        <title>Genomic Encyclopedia of Bacterial and Archaeal Type Strains, Phase III: the genomes of soil and plant-associated and newly described type strains.</title>
        <authorList>
            <person name="Whitman W.B."/>
            <person name="Woyke T."/>
            <person name="Klenk H.P."/>
            <person name="Zhou Y."/>
            <person name="Lilburn T.G."/>
            <person name="Beck B.J."/>
            <person name="De Vos P."/>
            <person name="Vandamme P."/>
            <person name="Eisen J.A."/>
            <person name="Garrity G."/>
            <person name="Hugenholtz P."/>
            <person name="Kyrpides N.C."/>
        </authorList>
    </citation>
    <scope>NUCLEOTIDE SEQUENCE [LARGE SCALE GENOMIC DNA]</scope>
    <source>
        <strain evidence="1 2">CGMCC 1.7270</strain>
    </source>
</reference>
<protein>
    <recommendedName>
        <fullName evidence="3">Prenyltransferase</fullName>
    </recommendedName>
</protein>
<accession>A0A562LXF5</accession>
<evidence type="ECO:0000313" key="1">
    <source>
        <dbReference type="EMBL" id="TWI12252.1"/>
    </source>
</evidence>
<gene>
    <name evidence="1" type="ORF">IP98_01828</name>
</gene>
<keyword evidence="2" id="KW-1185">Reference proteome</keyword>
<sequence length="277" mass="32043">MLTFVSMQLLKRIIGFYINGSIHVALAVYALVRMTFHFFHIAYDEPMALFAFFGTIVGYNFVKYDELARAKKVTWSNQLRAIVGLSVVSFLATAYYFFHLERNTQLVAVGFLALTMLYTLPVFPKIGNARNWAGVKIYIVAFCWAGITLFLPIINADLPLSHDVWLKFCQRFLLVIILILIFEIIDLKNDDLSLQTVPQKLGVRKTKILNLFLLIPFYGLEFLKSDFQLVQLWINLVLVLTIALFTIFASPKRSDYYTSFWVESIPVFWWILVVFFG</sequence>
<evidence type="ECO:0000313" key="2">
    <source>
        <dbReference type="Proteomes" id="UP000319848"/>
    </source>
</evidence>
<dbReference type="STRING" id="1341154.FCR2A7T_12280"/>
<organism evidence="1 2">
    <name type="scientific">Flavobacterium cauense R2A-7</name>
    <dbReference type="NCBI Taxonomy" id="1341154"/>
    <lineage>
        <taxon>Bacteria</taxon>
        <taxon>Pseudomonadati</taxon>
        <taxon>Bacteroidota</taxon>
        <taxon>Flavobacteriia</taxon>
        <taxon>Flavobacteriales</taxon>
        <taxon>Flavobacteriaceae</taxon>
        <taxon>Flavobacterium</taxon>
    </lineage>
</organism>
<evidence type="ECO:0008006" key="3">
    <source>
        <dbReference type="Google" id="ProtNLM"/>
    </source>
</evidence>
<dbReference type="Proteomes" id="UP000319848">
    <property type="component" value="Unassembled WGS sequence"/>
</dbReference>
<name>A0A562LXF5_9FLAO</name>
<proteinExistence type="predicted"/>
<comment type="caution">
    <text evidence="1">The sequence shown here is derived from an EMBL/GenBank/DDBJ whole genome shotgun (WGS) entry which is preliminary data.</text>
</comment>
<dbReference type="EMBL" id="VLKQ01000007">
    <property type="protein sequence ID" value="TWI12252.1"/>
    <property type="molecule type" value="Genomic_DNA"/>
</dbReference>